<name>A0A6J6VD80_9ZZZZ</name>
<protein>
    <submittedName>
        <fullName evidence="1">Unannotated protein</fullName>
    </submittedName>
</protein>
<dbReference type="EMBL" id="CAEZZM010000155">
    <property type="protein sequence ID" value="CAB4769646.1"/>
    <property type="molecule type" value="Genomic_DNA"/>
</dbReference>
<dbReference type="AlphaFoldDB" id="A0A6J6VD80"/>
<sequence>MTDAASSSNFADDCKDDVFGGDAGGQHAINSDAHPLWPGLHQRLCGKHVFYFAGADAKSERTECAVRGGVAVAANNGHAWKRAALLGADDMHDALLLVAHWVERDVEFFCIGAHYFKLLGRDWVGNWQVNVGCWNVVILGGNGEVWPAHWTIINTKAVKRLRAGYLMDEMQVDVQQVGFAGLAGNNVSVPHFLGQGLGRACC</sequence>
<evidence type="ECO:0000313" key="1">
    <source>
        <dbReference type="EMBL" id="CAB4769646.1"/>
    </source>
</evidence>
<dbReference type="AntiFam" id="ANF00100">
    <property type="entry name" value="Shadow ORF (opposite leuC)"/>
</dbReference>
<gene>
    <name evidence="1" type="ORF">UFOPK2872_01087</name>
</gene>
<proteinExistence type="predicted"/>
<reference evidence="1" key="1">
    <citation type="submission" date="2020-05" db="EMBL/GenBank/DDBJ databases">
        <authorList>
            <person name="Chiriac C."/>
            <person name="Salcher M."/>
            <person name="Ghai R."/>
            <person name="Kavagutti S V."/>
        </authorList>
    </citation>
    <scope>NUCLEOTIDE SEQUENCE</scope>
</reference>
<accession>A0A6J6VD80</accession>
<dbReference type="AntiFam" id="ANF00098">
    <property type="entry name" value="Shadow ORF (opposite leuC)"/>
</dbReference>
<organism evidence="1">
    <name type="scientific">freshwater metagenome</name>
    <dbReference type="NCBI Taxonomy" id="449393"/>
    <lineage>
        <taxon>unclassified sequences</taxon>
        <taxon>metagenomes</taxon>
        <taxon>ecological metagenomes</taxon>
    </lineage>
</organism>